<sequence>MADNEQFQQAPGLESKFSIAPIHDCLPTPSGGSQLYKAAGKLSDKKAIITGAT</sequence>
<keyword evidence="2" id="KW-1185">Reference proteome</keyword>
<dbReference type="EMBL" id="ML977612">
    <property type="protein sequence ID" value="KAF1997555.1"/>
    <property type="molecule type" value="Genomic_DNA"/>
</dbReference>
<organism evidence="1 2">
    <name type="scientific">Amniculicola lignicola CBS 123094</name>
    <dbReference type="NCBI Taxonomy" id="1392246"/>
    <lineage>
        <taxon>Eukaryota</taxon>
        <taxon>Fungi</taxon>
        <taxon>Dikarya</taxon>
        <taxon>Ascomycota</taxon>
        <taxon>Pezizomycotina</taxon>
        <taxon>Dothideomycetes</taxon>
        <taxon>Pleosporomycetidae</taxon>
        <taxon>Pleosporales</taxon>
        <taxon>Amniculicolaceae</taxon>
        <taxon>Amniculicola</taxon>
    </lineage>
</organism>
<dbReference type="AlphaFoldDB" id="A0A6A5WEF7"/>
<proteinExistence type="predicted"/>
<evidence type="ECO:0000313" key="1">
    <source>
        <dbReference type="EMBL" id="KAF1997555.1"/>
    </source>
</evidence>
<dbReference type="Proteomes" id="UP000799779">
    <property type="component" value="Unassembled WGS sequence"/>
</dbReference>
<name>A0A6A5WEF7_9PLEO</name>
<protein>
    <submittedName>
        <fullName evidence="1">Uncharacterized protein</fullName>
    </submittedName>
</protein>
<gene>
    <name evidence="1" type="ORF">P154DRAFT_578824</name>
</gene>
<reference evidence="1" key="1">
    <citation type="journal article" date="2020" name="Stud. Mycol.">
        <title>101 Dothideomycetes genomes: a test case for predicting lifestyles and emergence of pathogens.</title>
        <authorList>
            <person name="Haridas S."/>
            <person name="Albert R."/>
            <person name="Binder M."/>
            <person name="Bloem J."/>
            <person name="Labutti K."/>
            <person name="Salamov A."/>
            <person name="Andreopoulos B."/>
            <person name="Baker S."/>
            <person name="Barry K."/>
            <person name="Bills G."/>
            <person name="Bluhm B."/>
            <person name="Cannon C."/>
            <person name="Castanera R."/>
            <person name="Culley D."/>
            <person name="Daum C."/>
            <person name="Ezra D."/>
            <person name="Gonzalez J."/>
            <person name="Henrissat B."/>
            <person name="Kuo A."/>
            <person name="Liang C."/>
            <person name="Lipzen A."/>
            <person name="Lutzoni F."/>
            <person name="Magnuson J."/>
            <person name="Mondo S."/>
            <person name="Nolan M."/>
            <person name="Ohm R."/>
            <person name="Pangilinan J."/>
            <person name="Park H.-J."/>
            <person name="Ramirez L."/>
            <person name="Alfaro M."/>
            <person name="Sun H."/>
            <person name="Tritt A."/>
            <person name="Yoshinaga Y."/>
            <person name="Zwiers L.-H."/>
            <person name="Turgeon B."/>
            <person name="Goodwin S."/>
            <person name="Spatafora J."/>
            <person name="Crous P."/>
            <person name="Grigoriev I."/>
        </authorList>
    </citation>
    <scope>NUCLEOTIDE SEQUENCE</scope>
    <source>
        <strain evidence="1">CBS 123094</strain>
    </source>
</reference>
<evidence type="ECO:0000313" key="2">
    <source>
        <dbReference type="Proteomes" id="UP000799779"/>
    </source>
</evidence>
<dbReference type="OrthoDB" id="47007at2759"/>
<accession>A0A6A5WEF7</accession>